<dbReference type="InterPro" id="IPR009100">
    <property type="entry name" value="AcylCoA_DH/oxidase_NM_dom_sf"/>
</dbReference>
<dbReference type="GO" id="GO:0016627">
    <property type="term" value="F:oxidoreductase activity, acting on the CH-CH group of donors"/>
    <property type="evidence" value="ECO:0007669"/>
    <property type="project" value="InterPro"/>
</dbReference>
<dbReference type="InterPro" id="IPR046373">
    <property type="entry name" value="Acyl-CoA_Oxase/DH_mid-dom_sf"/>
</dbReference>
<dbReference type="EMBL" id="UINC01006692">
    <property type="protein sequence ID" value="SVA29074.1"/>
    <property type="molecule type" value="Genomic_DNA"/>
</dbReference>
<reference evidence="1" key="1">
    <citation type="submission" date="2018-05" db="EMBL/GenBank/DDBJ databases">
        <authorList>
            <person name="Lanie J.A."/>
            <person name="Ng W.-L."/>
            <person name="Kazmierczak K.M."/>
            <person name="Andrzejewski T.M."/>
            <person name="Davidsen T.M."/>
            <person name="Wayne K.J."/>
            <person name="Tettelin H."/>
            <person name="Glass J.I."/>
            <person name="Rusch D."/>
            <person name="Podicherti R."/>
            <person name="Tsui H.-C.T."/>
            <person name="Winkler M.E."/>
        </authorList>
    </citation>
    <scope>NUCLEOTIDE SEQUENCE</scope>
</reference>
<dbReference type="SUPFAM" id="SSF56645">
    <property type="entry name" value="Acyl-CoA dehydrogenase NM domain-like"/>
    <property type="match status" value="1"/>
</dbReference>
<name>A0A381UM65_9ZZZZ</name>
<feature type="non-terminal residue" evidence="1">
    <location>
        <position position="1"/>
    </location>
</feature>
<proteinExistence type="predicted"/>
<dbReference type="Gene3D" id="2.40.110.10">
    <property type="entry name" value="Butyryl-CoA Dehydrogenase, subunit A, domain 2"/>
    <property type="match status" value="1"/>
</dbReference>
<accession>A0A381UM65</accession>
<dbReference type="AlphaFoldDB" id="A0A381UM65"/>
<protein>
    <submittedName>
        <fullName evidence="1">Uncharacterized protein</fullName>
    </submittedName>
</protein>
<evidence type="ECO:0000313" key="1">
    <source>
        <dbReference type="EMBL" id="SVA29074.1"/>
    </source>
</evidence>
<organism evidence="1">
    <name type="scientific">marine metagenome</name>
    <dbReference type="NCBI Taxonomy" id="408172"/>
    <lineage>
        <taxon>unclassified sequences</taxon>
        <taxon>metagenomes</taxon>
        <taxon>ecological metagenomes</taxon>
    </lineage>
</organism>
<gene>
    <name evidence="1" type="ORF">METZ01_LOCUS81928</name>
</gene>
<sequence length="113" mass="11996">VQGAPTDQSPTGPDGRCLIVPLDDDGVRIENTWQAMSLRATMSNDVVLDQVFFPDERVAVFTRPAPGKTWVGAAPAALQAAGLAAGRLVTGPIMLGSPKRLWIVQSSSPRDEI</sequence>